<dbReference type="Proteomes" id="UP000800039">
    <property type="component" value="Unassembled WGS sequence"/>
</dbReference>
<evidence type="ECO:0000259" key="1">
    <source>
        <dbReference type="PROSITE" id="PS51186"/>
    </source>
</evidence>
<keyword evidence="3" id="KW-1185">Reference proteome</keyword>
<organism evidence="2 3">
    <name type="scientific">Cucurbitaria berberidis CBS 394.84</name>
    <dbReference type="NCBI Taxonomy" id="1168544"/>
    <lineage>
        <taxon>Eukaryota</taxon>
        <taxon>Fungi</taxon>
        <taxon>Dikarya</taxon>
        <taxon>Ascomycota</taxon>
        <taxon>Pezizomycotina</taxon>
        <taxon>Dothideomycetes</taxon>
        <taxon>Pleosporomycetidae</taxon>
        <taxon>Pleosporales</taxon>
        <taxon>Pleosporineae</taxon>
        <taxon>Cucurbitariaceae</taxon>
        <taxon>Cucurbitaria</taxon>
    </lineage>
</organism>
<sequence>MATNQTDVIITPVEDELDLRQANHCVSEAFGRQTNDAVWMLMNPGWDTEEGQEKNALNLIKQWRSITTNKDGHPNSLYLKATLPDPKNQGKRRVVGLAVWKQLSFVEGCGDPFTGDMTEAVKDLDEQDQRFATQMFRSLWKRRIEYIREVSSSDSGHSPPAVFTLDLCAVDPAFQRRGIAAKLVEAGLREAKRRGNLECTTEGSAMGRAVYRRLGFRDEGVGDIVFEVDEGFKARDKPPNVFLRTGV</sequence>
<accession>A0A9P4L9Y8</accession>
<dbReference type="PANTHER" id="PTHR42791">
    <property type="entry name" value="GNAT FAMILY ACETYLTRANSFERASE"/>
    <property type="match status" value="1"/>
</dbReference>
<dbReference type="RefSeq" id="XP_040790354.1">
    <property type="nucleotide sequence ID" value="XM_040936593.1"/>
</dbReference>
<name>A0A9P4L9Y8_9PLEO</name>
<feature type="domain" description="N-acetyltransferase" evidence="1">
    <location>
        <begin position="112"/>
        <end position="235"/>
    </location>
</feature>
<gene>
    <name evidence="2" type="ORF">K460DRAFT_403114</name>
</gene>
<dbReference type="PANTHER" id="PTHR42791:SF14">
    <property type="entry name" value="N-ACETYLTRANSFERASE DOMAIN-CONTAINING PROTEIN"/>
    <property type="match status" value="1"/>
</dbReference>
<dbReference type="AlphaFoldDB" id="A0A9P4L9Y8"/>
<dbReference type="Gene3D" id="3.40.630.30">
    <property type="match status" value="1"/>
</dbReference>
<dbReference type="PROSITE" id="PS51186">
    <property type="entry name" value="GNAT"/>
    <property type="match status" value="1"/>
</dbReference>
<dbReference type="GeneID" id="63853843"/>
<evidence type="ECO:0000313" key="3">
    <source>
        <dbReference type="Proteomes" id="UP000800039"/>
    </source>
</evidence>
<proteinExistence type="predicted"/>
<dbReference type="InterPro" id="IPR016181">
    <property type="entry name" value="Acyl_CoA_acyltransferase"/>
</dbReference>
<dbReference type="SUPFAM" id="SSF55729">
    <property type="entry name" value="Acyl-CoA N-acyltransferases (Nat)"/>
    <property type="match status" value="1"/>
</dbReference>
<dbReference type="CDD" id="cd04301">
    <property type="entry name" value="NAT_SF"/>
    <property type="match status" value="1"/>
</dbReference>
<dbReference type="InterPro" id="IPR000182">
    <property type="entry name" value="GNAT_dom"/>
</dbReference>
<dbReference type="Pfam" id="PF13508">
    <property type="entry name" value="Acetyltransf_7"/>
    <property type="match status" value="1"/>
</dbReference>
<reference evidence="2" key="1">
    <citation type="submission" date="2020-01" db="EMBL/GenBank/DDBJ databases">
        <authorList>
            <consortium name="DOE Joint Genome Institute"/>
            <person name="Haridas S."/>
            <person name="Albert R."/>
            <person name="Binder M."/>
            <person name="Bloem J."/>
            <person name="Labutti K."/>
            <person name="Salamov A."/>
            <person name="Andreopoulos B."/>
            <person name="Baker S.E."/>
            <person name="Barry K."/>
            <person name="Bills G."/>
            <person name="Bluhm B.H."/>
            <person name="Cannon C."/>
            <person name="Castanera R."/>
            <person name="Culley D.E."/>
            <person name="Daum C."/>
            <person name="Ezra D."/>
            <person name="Gonzalez J.B."/>
            <person name="Henrissat B."/>
            <person name="Kuo A."/>
            <person name="Liang C."/>
            <person name="Lipzen A."/>
            <person name="Lutzoni F."/>
            <person name="Magnuson J."/>
            <person name="Mondo S."/>
            <person name="Nolan M."/>
            <person name="Ohm R."/>
            <person name="Pangilinan J."/>
            <person name="Park H.-J."/>
            <person name="Ramirez L."/>
            <person name="Alfaro M."/>
            <person name="Sun H."/>
            <person name="Tritt A."/>
            <person name="Yoshinaga Y."/>
            <person name="Zwiers L.-H."/>
            <person name="Turgeon B.G."/>
            <person name="Goodwin S.B."/>
            <person name="Spatafora J.W."/>
            <person name="Crous P.W."/>
            <person name="Grigoriev I.V."/>
        </authorList>
    </citation>
    <scope>NUCLEOTIDE SEQUENCE</scope>
    <source>
        <strain evidence="2">CBS 394.84</strain>
    </source>
</reference>
<comment type="caution">
    <text evidence="2">The sequence shown here is derived from an EMBL/GenBank/DDBJ whole genome shotgun (WGS) entry which is preliminary data.</text>
</comment>
<dbReference type="InterPro" id="IPR052523">
    <property type="entry name" value="Trichothecene_AcTrans"/>
</dbReference>
<protein>
    <recommendedName>
        <fullName evidence="1">N-acetyltransferase domain-containing protein</fullName>
    </recommendedName>
</protein>
<dbReference type="GO" id="GO:0016747">
    <property type="term" value="F:acyltransferase activity, transferring groups other than amino-acyl groups"/>
    <property type="evidence" value="ECO:0007669"/>
    <property type="project" value="InterPro"/>
</dbReference>
<dbReference type="EMBL" id="ML976615">
    <property type="protein sequence ID" value="KAF1847791.1"/>
    <property type="molecule type" value="Genomic_DNA"/>
</dbReference>
<dbReference type="OrthoDB" id="2832510at2759"/>
<evidence type="ECO:0000313" key="2">
    <source>
        <dbReference type="EMBL" id="KAF1847791.1"/>
    </source>
</evidence>